<dbReference type="RefSeq" id="WP_317958076.1">
    <property type="nucleotide sequence ID" value="NZ_BSKO01000001.1"/>
</dbReference>
<dbReference type="EMBL" id="BSKO01000001">
    <property type="protein sequence ID" value="GLO66195.1"/>
    <property type="molecule type" value="Genomic_DNA"/>
</dbReference>
<comment type="caution">
    <text evidence="1">The sequence shown here is derived from an EMBL/GenBank/DDBJ whole genome shotgun (WGS) entry which is preliminary data.</text>
</comment>
<dbReference type="Proteomes" id="UP001275436">
    <property type="component" value="Unassembled WGS sequence"/>
</dbReference>
<name>A0ABQ5TJL5_9BACI</name>
<proteinExistence type="predicted"/>
<organism evidence="1 2">
    <name type="scientific">Oceanobacillus kimchii</name>
    <dbReference type="NCBI Taxonomy" id="746691"/>
    <lineage>
        <taxon>Bacteria</taxon>
        <taxon>Bacillati</taxon>
        <taxon>Bacillota</taxon>
        <taxon>Bacilli</taxon>
        <taxon>Bacillales</taxon>
        <taxon>Bacillaceae</taxon>
        <taxon>Oceanobacillus</taxon>
    </lineage>
</organism>
<gene>
    <name evidence="1" type="ORF">MACH08_19790</name>
</gene>
<keyword evidence="2" id="KW-1185">Reference proteome</keyword>
<sequence length="150" mass="17728">MEVSYWSNESTTNINLDRIFNQLFNEREKVLYDFLVRGYNDEKLFFENYFTGSNMTSDLHKFKMYKRGLVNLDKEKFESLLSTSAVDALEYIFQEPVTKNLLDCMKRYNISPLDAFHILEKDSFASITVIALNKYSKPVEWEDNDSLLDL</sequence>
<evidence type="ECO:0000313" key="1">
    <source>
        <dbReference type="EMBL" id="GLO66195.1"/>
    </source>
</evidence>
<protein>
    <submittedName>
        <fullName evidence="1">Uncharacterized protein</fullName>
    </submittedName>
</protein>
<accession>A0ABQ5TJL5</accession>
<reference evidence="1 2" key="1">
    <citation type="submission" date="2023-02" db="EMBL/GenBank/DDBJ databases">
        <title>Oceanobacillus kimchii IFOP_LL358 isolated form Alexandrium catenella lab strain.</title>
        <authorList>
            <person name="Gajardo G."/>
            <person name="Ueki S."/>
            <person name="Maruyama F."/>
        </authorList>
    </citation>
    <scope>NUCLEOTIDE SEQUENCE [LARGE SCALE GENOMIC DNA]</scope>
    <source>
        <strain evidence="1 2">IFOP_LL358</strain>
    </source>
</reference>
<evidence type="ECO:0000313" key="2">
    <source>
        <dbReference type="Proteomes" id="UP001275436"/>
    </source>
</evidence>